<organism evidence="2 3">
    <name type="scientific">Clostridium cellulovorans (strain ATCC 35296 / DSM 3052 / OCM 3 / 743B)</name>
    <dbReference type="NCBI Taxonomy" id="573061"/>
    <lineage>
        <taxon>Bacteria</taxon>
        <taxon>Bacillati</taxon>
        <taxon>Bacillota</taxon>
        <taxon>Clostridia</taxon>
        <taxon>Eubacteriales</taxon>
        <taxon>Clostridiaceae</taxon>
        <taxon>Clostridium</taxon>
    </lineage>
</organism>
<evidence type="ECO:0000256" key="1">
    <source>
        <dbReference type="SAM" id="Phobius"/>
    </source>
</evidence>
<dbReference type="eggNOG" id="ENOG5033C8V">
    <property type="taxonomic scope" value="Bacteria"/>
</dbReference>
<gene>
    <name evidence="2" type="ordered locus">Clocel_0053</name>
</gene>
<sequence>MIETIIMAVIVITILYIIIKILAKPIKLFFKLALNSLVGIIVLNLYNHFLATTFNFPIPVNTVTALIVGFLGIPGFILVVFLQFFVGL</sequence>
<evidence type="ECO:0000313" key="3">
    <source>
        <dbReference type="Proteomes" id="UP000002730"/>
    </source>
</evidence>
<keyword evidence="3" id="KW-1185">Reference proteome</keyword>
<dbReference type="OrthoDB" id="1699162at2"/>
<evidence type="ECO:0000313" key="2">
    <source>
        <dbReference type="EMBL" id="ADL49842.1"/>
    </source>
</evidence>
<keyword evidence="1" id="KW-1133">Transmembrane helix</keyword>
<dbReference type="HOGENOM" id="CLU_167355_2_0_9"/>
<name>D9SMQ7_CLOC7</name>
<accession>D9SMQ7</accession>
<keyword evidence="1" id="KW-0812">Transmembrane</keyword>
<dbReference type="Proteomes" id="UP000002730">
    <property type="component" value="Chromosome"/>
</dbReference>
<keyword evidence="1" id="KW-0472">Membrane</keyword>
<feature type="transmembrane region" description="Helical" evidence="1">
    <location>
        <begin position="66"/>
        <end position="86"/>
    </location>
</feature>
<dbReference type="InterPro" id="IPR010001">
    <property type="entry name" value="BofA"/>
</dbReference>
<reference evidence="2 3" key="1">
    <citation type="submission" date="2010-08" db="EMBL/GenBank/DDBJ databases">
        <title>Complete sequence of Clostridium cellulovorans 743B.</title>
        <authorList>
            <consortium name="US DOE Joint Genome Institute"/>
            <person name="Lucas S."/>
            <person name="Copeland A."/>
            <person name="Lapidus A."/>
            <person name="Cheng J.-F."/>
            <person name="Bruce D."/>
            <person name="Goodwin L."/>
            <person name="Pitluck S."/>
            <person name="Chertkov O."/>
            <person name="Detter J.C."/>
            <person name="Han C."/>
            <person name="Tapia R."/>
            <person name="Land M."/>
            <person name="Hauser L."/>
            <person name="Chang Y.-J."/>
            <person name="Jeffries C."/>
            <person name="Kyrpides N."/>
            <person name="Ivanova N."/>
            <person name="Mikhailova N."/>
            <person name="Hemme C.L."/>
            <person name="Woyke T."/>
        </authorList>
    </citation>
    <scope>NUCLEOTIDE SEQUENCE [LARGE SCALE GENOMIC DNA]</scope>
    <source>
        <strain evidence="3">ATCC 35296 / DSM 3052 / OCM 3 / 743B</strain>
    </source>
</reference>
<dbReference type="EMBL" id="CP002160">
    <property type="protein sequence ID" value="ADL49842.1"/>
    <property type="molecule type" value="Genomic_DNA"/>
</dbReference>
<proteinExistence type="predicted"/>
<protein>
    <submittedName>
        <fullName evidence="2">Pro-sigmaK processing inhibitor BofA</fullName>
    </submittedName>
</protein>
<dbReference type="NCBIfam" id="TIGR02862">
    <property type="entry name" value="spore_BofA"/>
    <property type="match status" value="1"/>
</dbReference>
<dbReference type="RefSeq" id="WP_010073048.1">
    <property type="nucleotide sequence ID" value="NC_014393.1"/>
</dbReference>
<dbReference type="Pfam" id="PF07441">
    <property type="entry name" value="BofA"/>
    <property type="match status" value="1"/>
</dbReference>
<dbReference type="AlphaFoldDB" id="D9SMQ7"/>
<feature type="transmembrane region" description="Helical" evidence="1">
    <location>
        <begin position="6"/>
        <end position="23"/>
    </location>
</feature>
<feature type="transmembrane region" description="Helical" evidence="1">
    <location>
        <begin position="28"/>
        <end position="46"/>
    </location>
</feature>
<dbReference type="KEGG" id="ccb:Clocel_0053"/>
<dbReference type="STRING" id="573061.Clocel_0053"/>